<keyword evidence="2 4" id="KW-1133">Transmembrane helix</keyword>
<evidence type="ECO:0000256" key="3">
    <source>
        <dbReference type="ARBA" id="ARBA00023136"/>
    </source>
</evidence>
<accession>A0A502FFM6</accession>
<dbReference type="EMBL" id="RCZC01000009">
    <property type="protein sequence ID" value="TPG48240.1"/>
    <property type="molecule type" value="Genomic_DNA"/>
</dbReference>
<keyword evidence="7" id="KW-1185">Reference proteome</keyword>
<keyword evidence="1 4" id="KW-0812">Transmembrane</keyword>
<evidence type="ECO:0000259" key="5">
    <source>
        <dbReference type="PROSITE" id="PS51503"/>
    </source>
</evidence>
<feature type="domain" description="HIG1" evidence="5">
    <location>
        <begin position="1"/>
        <end position="79"/>
    </location>
</feature>
<dbReference type="RefSeq" id="WP_140852174.1">
    <property type="nucleotide sequence ID" value="NZ_RCZC01000009.1"/>
</dbReference>
<gene>
    <name evidence="6" type="ORF">EAH76_20665</name>
</gene>
<evidence type="ECO:0000313" key="6">
    <source>
        <dbReference type="EMBL" id="TPG48240.1"/>
    </source>
</evidence>
<sequence length="79" mass="8593">MSTFLTILLVAAMIAVVVVLVRGLVVFLLGASQDLRDGTSSDRVSASSIQSNKMMQYRVMFQAIAIFLVVLLMWLAGKS</sequence>
<evidence type="ECO:0000256" key="4">
    <source>
        <dbReference type="SAM" id="Phobius"/>
    </source>
</evidence>
<proteinExistence type="predicted"/>
<evidence type="ECO:0000256" key="2">
    <source>
        <dbReference type="ARBA" id="ARBA00022989"/>
    </source>
</evidence>
<dbReference type="PROSITE" id="PS51503">
    <property type="entry name" value="HIG1"/>
    <property type="match status" value="1"/>
</dbReference>
<comment type="caution">
    <text evidence="6">The sequence shown here is derived from an EMBL/GenBank/DDBJ whole genome shotgun (WGS) entry which is preliminary data.</text>
</comment>
<evidence type="ECO:0000256" key="1">
    <source>
        <dbReference type="ARBA" id="ARBA00022692"/>
    </source>
</evidence>
<dbReference type="AlphaFoldDB" id="A0A502FFM6"/>
<dbReference type="NCBIfam" id="NF033233">
    <property type="entry name" value="twin_helix"/>
    <property type="match status" value="1"/>
</dbReference>
<name>A0A502FFM6_9SPHN</name>
<protein>
    <submittedName>
        <fullName evidence="6">Twin transmembrane helix small protein</fullName>
    </submittedName>
</protein>
<dbReference type="Pfam" id="PF04588">
    <property type="entry name" value="HIG_1_N"/>
    <property type="match status" value="1"/>
</dbReference>
<reference evidence="6 7" key="1">
    <citation type="journal article" date="2019" name="Environ. Microbiol.">
        <title>Species interactions and distinct microbial communities in high Arctic permafrost affected cryosols are associated with the CH4 and CO2 gas fluxes.</title>
        <authorList>
            <person name="Altshuler I."/>
            <person name="Hamel J."/>
            <person name="Turney S."/>
            <person name="Magnuson E."/>
            <person name="Levesque R."/>
            <person name="Greer C."/>
            <person name="Whyte L.G."/>
        </authorList>
    </citation>
    <scope>NUCLEOTIDE SEQUENCE [LARGE SCALE GENOMIC DNA]</scope>
    <source>
        <strain evidence="6 7">E6.1</strain>
    </source>
</reference>
<feature type="transmembrane region" description="Helical" evidence="4">
    <location>
        <begin position="6"/>
        <end position="31"/>
    </location>
</feature>
<dbReference type="InterPro" id="IPR007667">
    <property type="entry name" value="Hypoxia_induced_domain"/>
</dbReference>
<evidence type="ECO:0000313" key="7">
    <source>
        <dbReference type="Proteomes" id="UP000319931"/>
    </source>
</evidence>
<organism evidence="6 7">
    <name type="scientific">Sphingomonas glacialis</name>
    <dbReference type="NCBI Taxonomy" id="658225"/>
    <lineage>
        <taxon>Bacteria</taxon>
        <taxon>Pseudomonadati</taxon>
        <taxon>Pseudomonadota</taxon>
        <taxon>Alphaproteobacteria</taxon>
        <taxon>Sphingomonadales</taxon>
        <taxon>Sphingomonadaceae</taxon>
        <taxon>Sphingomonas</taxon>
    </lineage>
</organism>
<keyword evidence="3 4" id="KW-0472">Membrane</keyword>
<feature type="transmembrane region" description="Helical" evidence="4">
    <location>
        <begin position="59"/>
        <end position="77"/>
    </location>
</feature>
<dbReference type="Proteomes" id="UP000319931">
    <property type="component" value="Unassembled WGS sequence"/>
</dbReference>
<dbReference type="OrthoDB" id="7392120at2"/>